<gene>
    <name evidence="2" type="ORF">A2363_05075</name>
</gene>
<dbReference type="EMBL" id="MFKE01000011">
    <property type="protein sequence ID" value="OGG35615.1"/>
    <property type="molecule type" value="Genomic_DNA"/>
</dbReference>
<reference evidence="2 3" key="1">
    <citation type="journal article" date="2016" name="Nat. Commun.">
        <title>Thousands of microbial genomes shed light on interconnected biogeochemical processes in an aquifer system.</title>
        <authorList>
            <person name="Anantharaman K."/>
            <person name="Brown C.T."/>
            <person name="Hug L.A."/>
            <person name="Sharon I."/>
            <person name="Castelle C.J."/>
            <person name="Probst A.J."/>
            <person name="Thomas B.C."/>
            <person name="Singh A."/>
            <person name="Wilkins M.J."/>
            <person name="Karaoz U."/>
            <person name="Brodie E.L."/>
            <person name="Williams K.H."/>
            <person name="Hubbard S.S."/>
            <person name="Banfield J.F."/>
        </authorList>
    </citation>
    <scope>NUCLEOTIDE SEQUENCE [LARGE SCALE GENOMIC DNA]</scope>
</reference>
<evidence type="ECO:0000313" key="3">
    <source>
        <dbReference type="Proteomes" id="UP000176186"/>
    </source>
</evidence>
<dbReference type="InterPro" id="IPR013229">
    <property type="entry name" value="PEGA"/>
</dbReference>
<dbReference type="AlphaFoldDB" id="A0A1F6BFB8"/>
<accession>A0A1F6BFB8</accession>
<dbReference type="SUPFAM" id="SSF82171">
    <property type="entry name" value="DPP6 N-terminal domain-like"/>
    <property type="match status" value="1"/>
</dbReference>
<name>A0A1F6BFB8_9BACT</name>
<proteinExistence type="predicted"/>
<evidence type="ECO:0000259" key="1">
    <source>
        <dbReference type="Pfam" id="PF08308"/>
    </source>
</evidence>
<dbReference type="STRING" id="1798401.A2363_05075"/>
<dbReference type="InterPro" id="IPR011042">
    <property type="entry name" value="6-blade_b-propeller_TolB-like"/>
</dbReference>
<dbReference type="Proteomes" id="UP000176186">
    <property type="component" value="Unassembled WGS sequence"/>
</dbReference>
<protein>
    <recommendedName>
        <fullName evidence="1">PEGA domain-containing protein</fullName>
    </recommendedName>
</protein>
<feature type="domain" description="PEGA" evidence="1">
    <location>
        <begin position="44"/>
        <end position="101"/>
    </location>
</feature>
<organism evidence="2 3">
    <name type="scientific">Candidatus Gottesmanbacteria bacterium RIFOXYB1_FULL_47_11</name>
    <dbReference type="NCBI Taxonomy" id="1798401"/>
    <lineage>
        <taxon>Bacteria</taxon>
        <taxon>Candidatus Gottesmaniibacteriota</taxon>
    </lineage>
</organism>
<comment type="caution">
    <text evidence="2">The sequence shown here is derived from an EMBL/GenBank/DDBJ whole genome shotgun (WGS) entry which is preliminary data.</text>
</comment>
<dbReference type="Pfam" id="PF08308">
    <property type="entry name" value="PEGA"/>
    <property type="match status" value="1"/>
</dbReference>
<dbReference type="Gene3D" id="2.120.10.30">
    <property type="entry name" value="TolB, C-terminal domain"/>
    <property type="match status" value="1"/>
</dbReference>
<evidence type="ECO:0000313" key="2">
    <source>
        <dbReference type="EMBL" id="OGG35615.1"/>
    </source>
</evidence>
<sequence>MKKYRSFLISFATVCSILLATIAVVAFGRGYRLDITRTSLKPTGLISATSDPVGAQISVNGILKTATNNSFNIEPGVYTVRIYKEGYLPWQKDIRVQGEIVSQASAFLFPTNPSLSPLTIQGIVAPVLSPDGTKIAYLVPEKGLWYYELSEGPLGRNRDPIQIDQNTILDYKNAEIMWSPDTTQLLVNTRLYTIAKPNTFTDVSATRTQILADWVAQQKETELQKLAAFKQPIINMATSSAAIIAFSPDETKILYEATASATIPQVIVPALIGTNSTKEDRAIIPGNYYVYDSREDKNYFLLDKKELMQPENIHWYPTSRHLLLTLKGKIDVLEYDRTNWVTIYSGPFVDNFVAPWTNGSRIIILTNLNGNTETLPNLYTVNLR</sequence>